<dbReference type="GO" id="GO:0046872">
    <property type="term" value="F:metal ion binding"/>
    <property type="evidence" value="ECO:0007669"/>
    <property type="project" value="UniProtKB-UniRule"/>
</dbReference>
<keyword evidence="4 7" id="KW-0479">Metal-binding</keyword>
<feature type="binding site" evidence="7">
    <location>
        <position position="99"/>
    </location>
    <ligand>
        <name>a divalent metal cation</name>
        <dbReference type="ChEBI" id="CHEBI:60240"/>
    </ligand>
</feature>
<comment type="cofactor">
    <cofactor evidence="7">
        <name>a divalent metal cation</name>
        <dbReference type="ChEBI" id="CHEBI:60240"/>
    </cofactor>
    <text evidence="7">Binds 1 divalent metal cation per subunit.</text>
</comment>
<keyword evidence="5 7" id="KW-0547">Nucleotide-binding</keyword>
<feature type="domain" description="Survival protein SurE-like phosphatase/nucleotidase" evidence="8">
    <location>
        <begin position="9"/>
        <end position="199"/>
    </location>
</feature>
<dbReference type="SUPFAM" id="SSF64167">
    <property type="entry name" value="SurE-like"/>
    <property type="match status" value="1"/>
</dbReference>
<reference evidence="10" key="1">
    <citation type="submission" date="2017-11" db="EMBL/GenBank/DDBJ databases">
        <title>The draft genome sequence of Chromatocurvus sp. F02.</title>
        <authorList>
            <person name="Du Z.-J."/>
            <person name="Chang Y.-Q."/>
        </authorList>
    </citation>
    <scope>NUCLEOTIDE SEQUENCE [LARGE SCALE GENOMIC DNA]</scope>
    <source>
        <strain evidence="10">F02</strain>
    </source>
</reference>
<dbReference type="InterPro" id="IPR030048">
    <property type="entry name" value="SurE"/>
</dbReference>
<evidence type="ECO:0000259" key="8">
    <source>
        <dbReference type="Pfam" id="PF01975"/>
    </source>
</evidence>
<evidence type="ECO:0000313" key="9">
    <source>
        <dbReference type="EMBL" id="PLW81777.1"/>
    </source>
</evidence>
<dbReference type="Proteomes" id="UP000234845">
    <property type="component" value="Unassembled WGS sequence"/>
</dbReference>
<evidence type="ECO:0000256" key="2">
    <source>
        <dbReference type="ARBA" id="ARBA00011062"/>
    </source>
</evidence>
<name>A0A2N5Y050_9GAMM</name>
<dbReference type="InterPro" id="IPR002828">
    <property type="entry name" value="SurE-like_Pase/nucleotidase"/>
</dbReference>
<dbReference type="GO" id="GO:0008254">
    <property type="term" value="F:3'-nucleotidase activity"/>
    <property type="evidence" value="ECO:0007669"/>
    <property type="project" value="TreeGrafter"/>
</dbReference>
<comment type="caution">
    <text evidence="9">The sequence shown here is derived from an EMBL/GenBank/DDBJ whole genome shotgun (WGS) entry which is preliminary data.</text>
</comment>
<dbReference type="Gene3D" id="3.40.1210.10">
    <property type="entry name" value="Survival protein SurE-like phosphatase/nucleotidase"/>
    <property type="match status" value="1"/>
</dbReference>
<dbReference type="RefSeq" id="WP_101522060.1">
    <property type="nucleotide sequence ID" value="NZ_PKLZ01000010.1"/>
</dbReference>
<dbReference type="EMBL" id="PKLZ01000010">
    <property type="protein sequence ID" value="PLW81777.1"/>
    <property type="molecule type" value="Genomic_DNA"/>
</dbReference>
<dbReference type="PANTHER" id="PTHR30457">
    <property type="entry name" value="5'-NUCLEOTIDASE SURE"/>
    <property type="match status" value="1"/>
</dbReference>
<keyword evidence="3 7" id="KW-0963">Cytoplasm</keyword>
<accession>A0A2N5Y050</accession>
<dbReference type="InterPro" id="IPR036523">
    <property type="entry name" value="SurE-like_sf"/>
</dbReference>
<organism evidence="9 10">
    <name type="scientific">Kineobactrum sediminis</name>
    <dbReference type="NCBI Taxonomy" id="1905677"/>
    <lineage>
        <taxon>Bacteria</taxon>
        <taxon>Pseudomonadati</taxon>
        <taxon>Pseudomonadota</taxon>
        <taxon>Gammaproteobacteria</taxon>
        <taxon>Cellvibrionales</taxon>
        <taxon>Halieaceae</taxon>
        <taxon>Kineobactrum</taxon>
    </lineage>
</organism>
<dbReference type="HAMAP" id="MF_00060">
    <property type="entry name" value="SurE"/>
    <property type="match status" value="1"/>
</dbReference>
<protein>
    <recommendedName>
        <fullName evidence="7">5'-nucleotidase SurE</fullName>
        <ecNumber evidence="7">3.1.3.5</ecNumber>
    </recommendedName>
    <alternativeName>
        <fullName evidence="7">Nucleoside 5'-monophosphate phosphohydrolase</fullName>
    </alternativeName>
</protein>
<proteinExistence type="inferred from homology"/>
<evidence type="ECO:0000256" key="3">
    <source>
        <dbReference type="ARBA" id="ARBA00022490"/>
    </source>
</evidence>
<dbReference type="AlphaFoldDB" id="A0A2N5Y050"/>
<dbReference type="GO" id="GO:0000166">
    <property type="term" value="F:nucleotide binding"/>
    <property type="evidence" value="ECO:0007669"/>
    <property type="project" value="UniProtKB-KW"/>
</dbReference>
<gene>
    <name evidence="7" type="primary">surE</name>
    <name evidence="9" type="ORF">CWI75_13595</name>
</gene>
<dbReference type="NCBIfam" id="TIGR00087">
    <property type="entry name" value="surE"/>
    <property type="match status" value="1"/>
</dbReference>
<sequence length="285" mass="31265">MRDLSDHRILLVNDDGIDAPGMKILEEAARQISNDVWVVAPDDNRSGASHSLSIHSPMRVYKRDDRHFAVRGTPTECTMLGIHELIADGRPSVCISGINRGPNLAEDTAYSGTIAAAREATQLGVPAIAISQVFAAGEKNFTVGEDRKIHWETSEQWCLPLLQQLLQQEMPPGVFLNVNFPGVPPDEVEGVRVTIQGQRPPGCYIPEKRTDGQGDPYYWIMLSYRDGDSHPDSDLRAIADNCISVTPLKLDLSALEHREKLIAELPESLSQRLSPVGPAVSNANT</sequence>
<feature type="binding site" evidence="7">
    <location>
        <position position="46"/>
    </location>
    <ligand>
        <name>a divalent metal cation</name>
        <dbReference type="ChEBI" id="CHEBI:60240"/>
    </ligand>
</feature>
<evidence type="ECO:0000256" key="5">
    <source>
        <dbReference type="ARBA" id="ARBA00022741"/>
    </source>
</evidence>
<evidence type="ECO:0000256" key="6">
    <source>
        <dbReference type="ARBA" id="ARBA00022801"/>
    </source>
</evidence>
<feature type="binding site" evidence="7">
    <location>
        <position position="14"/>
    </location>
    <ligand>
        <name>a divalent metal cation</name>
        <dbReference type="ChEBI" id="CHEBI:60240"/>
    </ligand>
</feature>
<evidence type="ECO:0000313" key="10">
    <source>
        <dbReference type="Proteomes" id="UP000234845"/>
    </source>
</evidence>
<comment type="similarity">
    <text evidence="2 7">Belongs to the SurE nucleotidase family.</text>
</comment>
<dbReference type="OrthoDB" id="9780815at2"/>
<comment type="function">
    <text evidence="7">Nucleotidase that shows phosphatase activity on nucleoside 5'-monophosphates.</text>
</comment>
<dbReference type="GO" id="GO:0005737">
    <property type="term" value="C:cytoplasm"/>
    <property type="evidence" value="ECO:0007669"/>
    <property type="project" value="UniProtKB-SubCell"/>
</dbReference>
<dbReference type="GO" id="GO:0008253">
    <property type="term" value="F:5'-nucleotidase activity"/>
    <property type="evidence" value="ECO:0007669"/>
    <property type="project" value="UniProtKB-UniRule"/>
</dbReference>
<dbReference type="PANTHER" id="PTHR30457:SF12">
    <property type="entry name" value="5'_3'-NUCLEOTIDASE SURE"/>
    <property type="match status" value="1"/>
</dbReference>
<keyword evidence="10" id="KW-1185">Reference proteome</keyword>
<evidence type="ECO:0000256" key="7">
    <source>
        <dbReference type="HAMAP-Rule" id="MF_00060"/>
    </source>
</evidence>
<evidence type="ECO:0000256" key="1">
    <source>
        <dbReference type="ARBA" id="ARBA00000815"/>
    </source>
</evidence>
<dbReference type="EC" id="3.1.3.5" evidence="7"/>
<comment type="subcellular location">
    <subcellularLocation>
        <location evidence="7">Cytoplasm</location>
    </subcellularLocation>
</comment>
<dbReference type="Pfam" id="PF01975">
    <property type="entry name" value="SurE"/>
    <property type="match status" value="1"/>
</dbReference>
<keyword evidence="6 7" id="KW-0378">Hydrolase</keyword>
<dbReference type="GO" id="GO:0004309">
    <property type="term" value="F:exopolyphosphatase activity"/>
    <property type="evidence" value="ECO:0007669"/>
    <property type="project" value="TreeGrafter"/>
</dbReference>
<evidence type="ECO:0000256" key="4">
    <source>
        <dbReference type="ARBA" id="ARBA00022723"/>
    </source>
</evidence>
<feature type="binding site" evidence="7">
    <location>
        <position position="15"/>
    </location>
    <ligand>
        <name>a divalent metal cation</name>
        <dbReference type="ChEBI" id="CHEBI:60240"/>
    </ligand>
</feature>
<comment type="catalytic activity">
    <reaction evidence="1 7">
        <text>a ribonucleoside 5'-phosphate + H2O = a ribonucleoside + phosphate</text>
        <dbReference type="Rhea" id="RHEA:12484"/>
        <dbReference type="ChEBI" id="CHEBI:15377"/>
        <dbReference type="ChEBI" id="CHEBI:18254"/>
        <dbReference type="ChEBI" id="CHEBI:43474"/>
        <dbReference type="ChEBI" id="CHEBI:58043"/>
        <dbReference type="EC" id="3.1.3.5"/>
    </reaction>
</comment>
<dbReference type="NCBIfam" id="NF001490">
    <property type="entry name" value="PRK00346.1-4"/>
    <property type="match status" value="1"/>
</dbReference>